<protein>
    <submittedName>
        <fullName evidence="1">Uncharacterized protein</fullName>
    </submittedName>
</protein>
<dbReference type="AlphaFoldDB" id="W4PDD7"/>
<evidence type="ECO:0000313" key="1">
    <source>
        <dbReference type="EMBL" id="GAE17801.1"/>
    </source>
</evidence>
<proteinExistence type="predicted"/>
<sequence>MLFSLDKYISLFPLFIDEERSTTGVNNVNRDTRRIIIREMESREGAHIYTLIDTPFPMRIPSRINMNELLNELLCPNY</sequence>
<comment type="caution">
    <text evidence="1">The sequence shown here is derived from an EMBL/GenBank/DDBJ whole genome shotgun (WGS) entry which is preliminary data.</text>
</comment>
<reference evidence="2" key="1">
    <citation type="journal article" date="2014" name="Genome">
        <title>Draft Genome Sequences of Three Strains of Bacteroides pyogenes Isolated from a Cat and Swine.</title>
        <authorList>
            <person name="Sakamoto M."/>
            <person name="Oshima K."/>
            <person name="Suda W."/>
            <person name="Kitamura K."/>
            <person name="Iida T."/>
            <person name="Hattori M."/>
            <person name="Ohkuma M."/>
        </authorList>
    </citation>
    <scope>NUCLEOTIDE SEQUENCE [LARGE SCALE GENOMIC DNA]</scope>
    <source>
        <strain evidence="2">JCM 6294</strain>
    </source>
</reference>
<evidence type="ECO:0000313" key="2">
    <source>
        <dbReference type="Proteomes" id="UP000018842"/>
    </source>
</evidence>
<dbReference type="EMBL" id="BAIR01000003">
    <property type="protein sequence ID" value="GAE17801.1"/>
    <property type="molecule type" value="Genomic_DNA"/>
</dbReference>
<organism evidence="1 2">
    <name type="scientific">Bacteroides pyogenes DSM 20611 = JCM 6294</name>
    <dbReference type="NCBI Taxonomy" id="1121100"/>
    <lineage>
        <taxon>Bacteria</taxon>
        <taxon>Pseudomonadati</taxon>
        <taxon>Bacteroidota</taxon>
        <taxon>Bacteroidia</taxon>
        <taxon>Bacteroidales</taxon>
        <taxon>Bacteroidaceae</taxon>
        <taxon>Bacteroides</taxon>
    </lineage>
</organism>
<name>W4PDD7_9BACE</name>
<accession>W4PDD7</accession>
<dbReference type="Proteomes" id="UP000018842">
    <property type="component" value="Unassembled WGS sequence"/>
</dbReference>
<gene>
    <name evidence="1" type="ORF">JCM6294_599</name>
</gene>